<dbReference type="AlphaFoldDB" id="A0A919WCN1"/>
<dbReference type="EMBL" id="BOQN01000156">
    <property type="protein sequence ID" value="GIM97706.1"/>
    <property type="molecule type" value="Genomic_DNA"/>
</dbReference>
<name>A0A919WCN1_9ACTN</name>
<proteinExistence type="predicted"/>
<protein>
    <submittedName>
        <fullName evidence="1">Uncharacterized protein</fullName>
    </submittedName>
</protein>
<accession>A0A919WCN1</accession>
<comment type="caution">
    <text evidence="1">The sequence shown here is derived from an EMBL/GenBank/DDBJ whole genome shotgun (WGS) entry which is preliminary data.</text>
</comment>
<reference evidence="1 2" key="1">
    <citation type="submission" date="2021-03" db="EMBL/GenBank/DDBJ databases">
        <title>Whole genome shotgun sequence of Actinoplanes toevensis NBRC 105298.</title>
        <authorList>
            <person name="Komaki H."/>
            <person name="Tamura T."/>
        </authorList>
    </citation>
    <scope>NUCLEOTIDE SEQUENCE [LARGE SCALE GENOMIC DNA]</scope>
    <source>
        <strain evidence="1 2">NBRC 105298</strain>
    </source>
</reference>
<gene>
    <name evidence="1" type="ORF">Ato02nite_094990</name>
</gene>
<evidence type="ECO:0000313" key="1">
    <source>
        <dbReference type="EMBL" id="GIM97706.1"/>
    </source>
</evidence>
<evidence type="ECO:0000313" key="2">
    <source>
        <dbReference type="Proteomes" id="UP000677082"/>
    </source>
</evidence>
<keyword evidence="2" id="KW-1185">Reference proteome</keyword>
<dbReference type="Proteomes" id="UP000677082">
    <property type="component" value="Unassembled WGS sequence"/>
</dbReference>
<sequence>MFEAEALVDRHPQPDPMVGAAVAVHVGEQPIEHRRQLPDHELLRNAVRGGSWRLPRMVFRAVPRTCTEIGLAASRLRKRRLVERTVRRGRPFDFGANITLREGISTVDVEELHYNAVITGRPGSA</sequence>
<organism evidence="1 2">
    <name type="scientific">Paractinoplanes toevensis</name>
    <dbReference type="NCBI Taxonomy" id="571911"/>
    <lineage>
        <taxon>Bacteria</taxon>
        <taxon>Bacillati</taxon>
        <taxon>Actinomycetota</taxon>
        <taxon>Actinomycetes</taxon>
        <taxon>Micromonosporales</taxon>
        <taxon>Micromonosporaceae</taxon>
        <taxon>Paractinoplanes</taxon>
    </lineage>
</organism>